<name>A0A2A2HUT8_9EURY</name>
<evidence type="ECO:0000256" key="1">
    <source>
        <dbReference type="ARBA" id="ARBA00022741"/>
    </source>
</evidence>
<dbReference type="Pfam" id="PF00580">
    <property type="entry name" value="UvrD-helicase"/>
    <property type="match status" value="2"/>
</dbReference>
<dbReference type="OrthoDB" id="203178at2157"/>
<keyword evidence="4 9" id="KW-0067">ATP-binding</keyword>
<evidence type="ECO:0000256" key="6">
    <source>
        <dbReference type="ARBA" id="ARBA00034617"/>
    </source>
</evidence>
<reference evidence="11 12" key="1">
    <citation type="journal article" date="2017" name="BMC Genomics">
        <title>Genomic analysis of methanogenic archaea reveals a shift towards energy conservation.</title>
        <authorList>
            <person name="Gilmore S.P."/>
            <person name="Henske J.K."/>
            <person name="Sexton J.A."/>
            <person name="Solomon K.V."/>
            <person name="Seppala S."/>
            <person name="Yoo J.I."/>
            <person name="Huyett L.M."/>
            <person name="Pressman A."/>
            <person name="Cogan J.Z."/>
            <person name="Kivenson V."/>
            <person name="Peng X."/>
            <person name="Tan Y."/>
            <person name="Valentine D.L."/>
            <person name="O'Malley M.A."/>
        </authorList>
    </citation>
    <scope>NUCLEOTIDE SEQUENCE [LARGE SCALE GENOMIC DNA]</scope>
    <source>
        <strain evidence="11 12">MC-15</strain>
    </source>
</reference>
<gene>
    <name evidence="11" type="ORF">ASJ81_18495</name>
</gene>
<feature type="binding site" evidence="9">
    <location>
        <begin position="186"/>
        <end position="193"/>
    </location>
    <ligand>
        <name>ATP</name>
        <dbReference type="ChEBI" id="CHEBI:30616"/>
    </ligand>
</feature>
<dbReference type="RefSeq" id="WP_095643922.1">
    <property type="nucleotide sequence ID" value="NZ_LMVP01000111.1"/>
</dbReference>
<keyword evidence="5" id="KW-0413">Isomerase</keyword>
<evidence type="ECO:0000256" key="5">
    <source>
        <dbReference type="ARBA" id="ARBA00023235"/>
    </source>
</evidence>
<dbReference type="GO" id="GO:0043138">
    <property type="term" value="F:3'-5' DNA helicase activity"/>
    <property type="evidence" value="ECO:0007669"/>
    <property type="project" value="UniProtKB-EC"/>
</dbReference>
<dbReference type="GO" id="GO:0003677">
    <property type="term" value="F:DNA binding"/>
    <property type="evidence" value="ECO:0007669"/>
    <property type="project" value="InterPro"/>
</dbReference>
<keyword evidence="2 9" id="KW-0378">Hydrolase</keyword>
<protein>
    <recommendedName>
        <fullName evidence="7">DNA 3'-5' helicase</fullName>
        <ecNumber evidence="7">5.6.2.4</ecNumber>
    </recommendedName>
</protein>
<dbReference type="InterPro" id="IPR014016">
    <property type="entry name" value="UvrD-like_ATP-bd"/>
</dbReference>
<dbReference type="InterPro" id="IPR014017">
    <property type="entry name" value="DNA_helicase_UvrD-like_C"/>
</dbReference>
<dbReference type="InterPro" id="IPR000212">
    <property type="entry name" value="DNA_helicase_UvrD/REP"/>
</dbReference>
<dbReference type="PROSITE" id="PS51198">
    <property type="entry name" value="UVRD_HELICASE_ATP_BIND"/>
    <property type="match status" value="1"/>
</dbReference>
<dbReference type="AlphaFoldDB" id="A0A2A2HUT8"/>
<dbReference type="GO" id="GO:0005524">
    <property type="term" value="F:ATP binding"/>
    <property type="evidence" value="ECO:0007669"/>
    <property type="project" value="UniProtKB-UniRule"/>
</dbReference>
<sequence>MVLGNRNENCSGFRKGKLRPFILSIISPITHSLKRIHEICITEILEVRNKILKIEKGTISEEVKENIGKDISELYLKHELYNTRKETYLIYHERKNLIGICKNCLNTCSSFKIKSKLLDEPSNNFVMKSITEFSYLLSEFERYDNEQFIQGRIQKYDYLFQKSSFPLDNSQKRAVVTDDTHNLVVAGAGSGKTEVLITRTAYLTEREPDKVDAKRILILAYQNKAAEEVKKRLKERFGIEDAEVRTFHSLGKKILEEESKVSGKEILKLKFSGSSFDREFSNYIEYLFDLRKINEDFQKKIVDYMRFYHDNEIIKSQEDFDKKEEFYKYMVNLTYTALDGTKVKSEAERVILNFFISHNLNGERVKIIYECLARWMAYTDTSGNRKIPKPDFFFPDYDIYLEHWAIDKNGKVPDWFEGKNASEEYKLGMKRKIEKFLQQDKYYLVEITNFEFKGDNFEKILIERMTKALKTKHPDQDFKFTPVPYEQLVNRVNYGCKESVKGLSFNISRFITIAKTYNLPPENLKQRLLTERWSAKQKAFAKIALDIYEIYENELRAENKIDFADMINLAVKELKENQELYRNSFDQILIDEYQDISAQRYEFIRELMKKNNGCKLFCVGDDWQSIMGFSGSDLNFFVNFSEYFDHPARTDLSINYRSCKSIVDTGAEIIKYNRGSQIEKETIAKNAAESPVKIYVSNCNRKSTNLYYSQIANHCINSIKYYLDEGYEAKDILLLSRIGKNLKMMNKLMEYAEIQNVPISFDGNKNPNKVPFMTVHKSKGLQAKVVFLLDVVEDLYGFPCEIENPDIFEPAILSRKRDRYEEERRLFYVAVTRAMNDLIIYTRKDSISKFIKEIEHKVTFCELADL</sequence>
<dbReference type="EMBL" id="LMVP01000111">
    <property type="protein sequence ID" value="PAV13261.1"/>
    <property type="molecule type" value="Genomic_DNA"/>
</dbReference>
<dbReference type="EC" id="5.6.2.4" evidence="7"/>
<dbReference type="SUPFAM" id="SSF52540">
    <property type="entry name" value="P-loop containing nucleoside triphosphate hydrolases"/>
    <property type="match status" value="1"/>
</dbReference>
<dbReference type="Gene3D" id="3.40.50.300">
    <property type="entry name" value="P-loop containing nucleotide triphosphate hydrolases"/>
    <property type="match status" value="3"/>
</dbReference>
<dbReference type="GO" id="GO:0000725">
    <property type="term" value="P:recombinational repair"/>
    <property type="evidence" value="ECO:0007669"/>
    <property type="project" value="TreeGrafter"/>
</dbReference>
<keyword evidence="12" id="KW-1185">Reference proteome</keyword>
<dbReference type="CDD" id="cd18807">
    <property type="entry name" value="SF1_C_UvrD"/>
    <property type="match status" value="1"/>
</dbReference>
<organism evidence="11 12">
    <name type="scientific">Methanosarcina spelaei</name>
    <dbReference type="NCBI Taxonomy" id="1036679"/>
    <lineage>
        <taxon>Archaea</taxon>
        <taxon>Methanobacteriati</taxon>
        <taxon>Methanobacteriota</taxon>
        <taxon>Stenosarchaea group</taxon>
        <taxon>Methanomicrobia</taxon>
        <taxon>Methanosarcinales</taxon>
        <taxon>Methanosarcinaceae</taxon>
        <taxon>Methanosarcina</taxon>
    </lineage>
</organism>
<evidence type="ECO:0000259" key="10">
    <source>
        <dbReference type="PROSITE" id="PS51198"/>
    </source>
</evidence>
<dbReference type="PANTHER" id="PTHR11070:SF63">
    <property type="entry name" value="DNA HELICASE IV"/>
    <property type="match status" value="1"/>
</dbReference>
<evidence type="ECO:0000256" key="8">
    <source>
        <dbReference type="ARBA" id="ARBA00048988"/>
    </source>
</evidence>
<evidence type="ECO:0000256" key="9">
    <source>
        <dbReference type="PROSITE-ProRule" id="PRU00560"/>
    </source>
</evidence>
<comment type="catalytic activity">
    <reaction evidence="8">
        <text>ATP + H2O = ADP + phosphate + H(+)</text>
        <dbReference type="Rhea" id="RHEA:13065"/>
        <dbReference type="ChEBI" id="CHEBI:15377"/>
        <dbReference type="ChEBI" id="CHEBI:15378"/>
        <dbReference type="ChEBI" id="CHEBI:30616"/>
        <dbReference type="ChEBI" id="CHEBI:43474"/>
        <dbReference type="ChEBI" id="CHEBI:456216"/>
        <dbReference type="EC" id="5.6.2.4"/>
    </reaction>
</comment>
<evidence type="ECO:0000256" key="3">
    <source>
        <dbReference type="ARBA" id="ARBA00022806"/>
    </source>
</evidence>
<comment type="caution">
    <text evidence="11">The sequence shown here is derived from an EMBL/GenBank/DDBJ whole genome shotgun (WGS) entry which is preliminary data.</text>
</comment>
<comment type="catalytic activity">
    <reaction evidence="6">
        <text>Couples ATP hydrolysis with the unwinding of duplex DNA by translocating in the 3'-5' direction.</text>
        <dbReference type="EC" id="5.6.2.4"/>
    </reaction>
</comment>
<feature type="domain" description="UvrD-like helicase ATP-binding" evidence="10">
    <location>
        <begin position="165"/>
        <end position="659"/>
    </location>
</feature>
<keyword evidence="3 9" id="KW-0347">Helicase</keyword>
<dbReference type="InterPro" id="IPR027417">
    <property type="entry name" value="P-loop_NTPase"/>
</dbReference>
<accession>A0A2A2HUT8</accession>
<dbReference type="Proteomes" id="UP000218164">
    <property type="component" value="Unassembled WGS sequence"/>
</dbReference>
<evidence type="ECO:0000313" key="11">
    <source>
        <dbReference type="EMBL" id="PAV13261.1"/>
    </source>
</evidence>
<dbReference type="Pfam" id="PF13361">
    <property type="entry name" value="UvrD_C"/>
    <property type="match status" value="1"/>
</dbReference>
<proteinExistence type="predicted"/>
<dbReference type="PANTHER" id="PTHR11070">
    <property type="entry name" value="UVRD / RECB / PCRA DNA HELICASE FAMILY MEMBER"/>
    <property type="match status" value="1"/>
</dbReference>
<dbReference type="GO" id="GO:0016787">
    <property type="term" value="F:hydrolase activity"/>
    <property type="evidence" value="ECO:0007669"/>
    <property type="project" value="UniProtKB-UniRule"/>
</dbReference>
<keyword evidence="1 9" id="KW-0547">Nucleotide-binding</keyword>
<evidence type="ECO:0000256" key="4">
    <source>
        <dbReference type="ARBA" id="ARBA00022840"/>
    </source>
</evidence>
<evidence type="ECO:0000313" key="12">
    <source>
        <dbReference type="Proteomes" id="UP000218164"/>
    </source>
</evidence>
<evidence type="ECO:0000256" key="2">
    <source>
        <dbReference type="ARBA" id="ARBA00022801"/>
    </source>
</evidence>
<evidence type="ECO:0000256" key="7">
    <source>
        <dbReference type="ARBA" id="ARBA00034808"/>
    </source>
</evidence>